<accession>A0ABP7D202</accession>
<feature type="domain" description="DUF427" evidence="1">
    <location>
        <begin position="137"/>
        <end position="229"/>
    </location>
</feature>
<proteinExistence type="predicted"/>
<sequence length="257" mass="29036">MRTDPIDKWVRGLVADTVVADTRSPLLFWESDFPVPGYGLPTTDVRMDLLVPTTSPPPTGFDFHEPHGPVSETYDLVLGDSRLPRAAWRRDDRALRDRIVLTWRPGTIDWWEEDEPVASHPRDPYKRVETLASSRHVVVSADGTTLADSRSPVLLFETTLPTRFYLPESDLDLDRLVPSAARSHCPYKGRADRYWSVRDRPDLPDIAWSYTEPYPAVAAIAGRVAFYNELLDITVDGRRQVRAGSPFTSRDHRPGAG</sequence>
<dbReference type="PANTHER" id="PTHR34310:SF9">
    <property type="entry name" value="BLR5716 PROTEIN"/>
    <property type="match status" value="1"/>
</dbReference>
<comment type="caution">
    <text evidence="2">The sequence shown here is derived from an EMBL/GenBank/DDBJ whole genome shotgun (WGS) entry which is preliminary data.</text>
</comment>
<dbReference type="Proteomes" id="UP001500051">
    <property type="component" value="Unassembled WGS sequence"/>
</dbReference>
<protein>
    <submittedName>
        <fullName evidence="2">DUF427 domain-containing protein</fullName>
    </submittedName>
</protein>
<evidence type="ECO:0000259" key="1">
    <source>
        <dbReference type="Pfam" id="PF04248"/>
    </source>
</evidence>
<reference evidence="3" key="1">
    <citation type="journal article" date="2019" name="Int. J. Syst. Evol. Microbiol.">
        <title>The Global Catalogue of Microorganisms (GCM) 10K type strain sequencing project: providing services to taxonomists for standard genome sequencing and annotation.</title>
        <authorList>
            <consortium name="The Broad Institute Genomics Platform"/>
            <consortium name="The Broad Institute Genome Sequencing Center for Infectious Disease"/>
            <person name="Wu L."/>
            <person name="Ma J."/>
        </authorList>
    </citation>
    <scope>NUCLEOTIDE SEQUENCE [LARGE SCALE GENOMIC DNA]</scope>
    <source>
        <strain evidence="3">JCM 16548</strain>
    </source>
</reference>
<dbReference type="RefSeq" id="WP_344811476.1">
    <property type="nucleotide sequence ID" value="NZ_BAAAYX010000003.1"/>
</dbReference>
<dbReference type="EMBL" id="BAAAYX010000003">
    <property type="protein sequence ID" value="GAA3698031.1"/>
    <property type="molecule type" value="Genomic_DNA"/>
</dbReference>
<dbReference type="Pfam" id="PF04248">
    <property type="entry name" value="NTP_transf_9"/>
    <property type="match status" value="2"/>
</dbReference>
<dbReference type="Gene3D" id="2.170.150.40">
    <property type="entry name" value="Domain of unknown function (DUF427)"/>
    <property type="match status" value="2"/>
</dbReference>
<name>A0ABP7D202_9ACTN</name>
<evidence type="ECO:0000313" key="3">
    <source>
        <dbReference type="Proteomes" id="UP001500051"/>
    </source>
</evidence>
<organism evidence="2 3">
    <name type="scientific">Microlunatus aurantiacus</name>
    <dbReference type="NCBI Taxonomy" id="446786"/>
    <lineage>
        <taxon>Bacteria</taxon>
        <taxon>Bacillati</taxon>
        <taxon>Actinomycetota</taxon>
        <taxon>Actinomycetes</taxon>
        <taxon>Propionibacteriales</taxon>
        <taxon>Propionibacteriaceae</taxon>
        <taxon>Microlunatus</taxon>
    </lineage>
</organism>
<feature type="domain" description="DUF427" evidence="1">
    <location>
        <begin position="11"/>
        <end position="89"/>
    </location>
</feature>
<dbReference type="PANTHER" id="PTHR34310">
    <property type="entry name" value="DUF427 DOMAIN PROTEIN (AFU_ORTHOLOGUE AFUA_3G02220)"/>
    <property type="match status" value="1"/>
</dbReference>
<evidence type="ECO:0000313" key="2">
    <source>
        <dbReference type="EMBL" id="GAA3698031.1"/>
    </source>
</evidence>
<gene>
    <name evidence="2" type="ORF">GCM10022204_12830</name>
</gene>
<keyword evidence="3" id="KW-1185">Reference proteome</keyword>
<dbReference type="InterPro" id="IPR007361">
    <property type="entry name" value="DUF427"/>
</dbReference>
<dbReference type="InterPro" id="IPR038694">
    <property type="entry name" value="DUF427_sf"/>
</dbReference>